<dbReference type="EMBL" id="JAEKJA010000001">
    <property type="protein sequence ID" value="MBJ3774133.1"/>
    <property type="molecule type" value="Genomic_DNA"/>
</dbReference>
<evidence type="ECO:0000259" key="2">
    <source>
        <dbReference type="Pfam" id="PF00857"/>
    </source>
</evidence>
<name>A0A934ME92_9HYPH</name>
<proteinExistence type="predicted"/>
<dbReference type="PANTHER" id="PTHR43540:SF1">
    <property type="entry name" value="ISOCHORISMATASE HYDROLASE"/>
    <property type="match status" value="1"/>
</dbReference>
<gene>
    <name evidence="3" type="ORF">JCR33_00425</name>
</gene>
<organism evidence="3 4">
    <name type="scientific">Acuticoccus mangrovi</name>
    <dbReference type="NCBI Taxonomy" id="2796142"/>
    <lineage>
        <taxon>Bacteria</taxon>
        <taxon>Pseudomonadati</taxon>
        <taxon>Pseudomonadota</taxon>
        <taxon>Alphaproteobacteria</taxon>
        <taxon>Hyphomicrobiales</taxon>
        <taxon>Amorphaceae</taxon>
        <taxon>Acuticoccus</taxon>
    </lineage>
</organism>
<evidence type="ECO:0000313" key="3">
    <source>
        <dbReference type="EMBL" id="MBJ3774133.1"/>
    </source>
</evidence>
<dbReference type="Gene3D" id="3.40.50.850">
    <property type="entry name" value="Isochorismatase-like"/>
    <property type="match status" value="1"/>
</dbReference>
<sequence length="229" mass="24785">MGTERVSDEELKAALEVVFRANREVYAGRGFQRRIGFGERPALVLIDLANGWTRPGHAFSCAGMDEVIAANQSLLEAFRAKGLPIVYTTTAYQVPEGPGADTAAWGAKIPLSELRVGSEAAEIDSRIAPREGELVITKKMASGFHGTNLASWLTAQKVDTIVVTGVTASACVRHTLEDGIANGFRTICPREAVGDRIAGAVEWNLFDIDAKFGDVMPVEEVLDHMRRND</sequence>
<comment type="caution">
    <text evidence="3">The sequence shown here is derived from an EMBL/GenBank/DDBJ whole genome shotgun (WGS) entry which is preliminary data.</text>
</comment>
<keyword evidence="4" id="KW-1185">Reference proteome</keyword>
<dbReference type="InterPro" id="IPR036380">
    <property type="entry name" value="Isochorismatase-like_sf"/>
</dbReference>
<evidence type="ECO:0000256" key="1">
    <source>
        <dbReference type="ARBA" id="ARBA00022801"/>
    </source>
</evidence>
<keyword evidence="1" id="KW-0378">Hydrolase</keyword>
<dbReference type="RefSeq" id="WP_198880034.1">
    <property type="nucleotide sequence ID" value="NZ_JAEKJA010000001.1"/>
</dbReference>
<dbReference type="GO" id="GO:0016787">
    <property type="term" value="F:hydrolase activity"/>
    <property type="evidence" value="ECO:0007669"/>
    <property type="project" value="UniProtKB-KW"/>
</dbReference>
<reference evidence="3" key="1">
    <citation type="submission" date="2020-12" db="EMBL/GenBank/DDBJ databases">
        <title>Bacterial taxonomy.</title>
        <authorList>
            <person name="Pan X."/>
        </authorList>
    </citation>
    <scope>NUCLEOTIDE SEQUENCE</scope>
    <source>
        <strain evidence="3">B2012</strain>
    </source>
</reference>
<dbReference type="InterPro" id="IPR000868">
    <property type="entry name" value="Isochorismatase-like_dom"/>
</dbReference>
<accession>A0A934ME92</accession>
<dbReference type="AlphaFoldDB" id="A0A934ME92"/>
<dbReference type="PANTHER" id="PTHR43540">
    <property type="entry name" value="PEROXYUREIDOACRYLATE/UREIDOACRYLATE AMIDOHYDROLASE-RELATED"/>
    <property type="match status" value="1"/>
</dbReference>
<feature type="domain" description="Isochorismatase-like" evidence="2">
    <location>
        <begin position="42"/>
        <end position="220"/>
    </location>
</feature>
<dbReference type="Pfam" id="PF00857">
    <property type="entry name" value="Isochorismatase"/>
    <property type="match status" value="1"/>
</dbReference>
<dbReference type="Proteomes" id="UP000609531">
    <property type="component" value="Unassembled WGS sequence"/>
</dbReference>
<dbReference type="SUPFAM" id="SSF52499">
    <property type="entry name" value="Isochorismatase-like hydrolases"/>
    <property type="match status" value="1"/>
</dbReference>
<evidence type="ECO:0000313" key="4">
    <source>
        <dbReference type="Proteomes" id="UP000609531"/>
    </source>
</evidence>
<protein>
    <submittedName>
        <fullName evidence="3">Isochorismatase family protein</fullName>
    </submittedName>
</protein>
<dbReference type="InterPro" id="IPR050272">
    <property type="entry name" value="Isochorismatase-like_hydrls"/>
</dbReference>